<dbReference type="InterPro" id="IPR026444">
    <property type="entry name" value="Secre_tail"/>
</dbReference>
<proteinExistence type="predicted"/>
<dbReference type="Proteomes" id="UP000612680">
    <property type="component" value="Chromosome"/>
</dbReference>
<feature type="domain" description="SbsA Ig-like" evidence="2">
    <location>
        <begin position="540"/>
        <end position="651"/>
    </location>
</feature>
<feature type="domain" description="DUF4347" evidence="3">
    <location>
        <begin position="34"/>
        <end position="183"/>
    </location>
</feature>
<dbReference type="PANTHER" id="PTHR44103">
    <property type="entry name" value="PROPROTEIN CONVERTASE P"/>
    <property type="match status" value="1"/>
</dbReference>
<dbReference type="RefSeq" id="WP_204660813.1">
    <property type="nucleotide sequence ID" value="NZ_CP056775.1"/>
</dbReference>
<dbReference type="InterPro" id="IPR032812">
    <property type="entry name" value="SbsA_Ig"/>
</dbReference>
<dbReference type="Pfam" id="PF14252">
    <property type="entry name" value="DUF4347"/>
    <property type="match status" value="1"/>
</dbReference>
<dbReference type="SUPFAM" id="SSF69318">
    <property type="entry name" value="Integrin alpha N-terminal domain"/>
    <property type="match status" value="1"/>
</dbReference>
<protein>
    <submittedName>
        <fullName evidence="4">DUF4347 domain-containing protein</fullName>
    </submittedName>
</protein>
<dbReference type="NCBIfam" id="TIGR04183">
    <property type="entry name" value="Por_Secre_tail"/>
    <property type="match status" value="1"/>
</dbReference>
<dbReference type="InterPro" id="IPR028994">
    <property type="entry name" value="Integrin_alpha_N"/>
</dbReference>
<evidence type="ECO:0000259" key="2">
    <source>
        <dbReference type="Pfam" id="PF13205"/>
    </source>
</evidence>
<dbReference type="Pfam" id="PF13205">
    <property type="entry name" value="Big_5"/>
    <property type="match status" value="1"/>
</dbReference>
<sequence>MTKLTFTVSLGLLSIVTVLFINFRQFADPATPDLVIIDESLHDYRSLAANFAPGSQVIYVPNNAEGFQKLSKTLAMHGKAERVHIMTHGTSGNFVLGQTQLHAGNISEHAAFWQSLGKVLETGRSSLLIYSCELAAGQAGENFVKRLHGMLGVPVAASDDPTGNVHRGGDWDLEFAAGKLIKSHVLEVLNFKGLLVPAFTQFTGASSPFSQMVIQTDDQFIYGDFDADGDIDIHSFDGSSPTNDFWQNNGSGSFSKVSGTASPFENIIENAVFYTANRAFVADWDNDGDADIYVTMRNEGKNEKNLFYHNDKGKYVQVSGASSPFANITVSGYTQLIVGDFDNDGDVDLHTYPGGLLDNEFWQNDGTGAFSRVTGSNNPFNNLPDKAAFSNAEWAYVADWDNDGDVDILNTRRGSVSVRDYYRNDNGSYSLQTGAANPFNGMAIDTDNQILSGDFDADGDLDLHVSDGSTTVIFWRNNGSGTFTRVTGPANPFNNLPNSGAFYNNSKKAFVADWDNDKDADVFTTNYTAGKQNFFFRQNDAPPSITTTSPANQATGVSVSGNISLTFSQPVTGAAGKNIQIRRSDDNSVVASIAAAGPQVTGSGTTTITIDPTADLAGSTSYYLTIDKAAFVDAEGRIFLGTNIGTLRFTTGTATTIATVTTAAITDFGETTAQLGGTVSVDGGATITERGIVWSTSPAPTISSNKVQIDAGTGTFSTNVTGLPAGSHIYVRAYATNSAGTAYGNETDFYTKTSVLSVTAQESSPTNAGSVTYQIVFAQAVTNVDVSDFSLTTAIADASVSGVSGSGTTYTVTVNTGTGNGTLKVNFTQTTGTVPNVTASFSTAPVYTIYKVSNAGDYYRSANASGTWTTPDDWQSSQDNSFWITATAVPGGEATSTLINSEQTIRIPDDNELAINNLMINGGLYSGNARLSITGTFTNNGIIMGNGTFDNAALTNGGTLAPGESPGSISFTGSLTQSGNLVMEIGGTVPLFDYDQIQAGSFTAGGSVSVSLVNDFAPLPGDAFDLVNATSISGTFTTLNLPDIAPNVWSTSYENGRFTITVLKNPMPVTLVNFTSSKNETTVALSWKTSNELNSSHFDIQRSADGKVWENIGRVETRNTDMQQYHFTDADPLPGENFYRLRMVDADGTFTLSKMERVSFTELKGTITSYPNPVTDRIFLNAAKVADIQSVEIYAATGILLYAGAYSGEGIDVKTLPAGMFVLKATDARQHTSVFRFVKY</sequence>
<dbReference type="EMBL" id="CP056775">
    <property type="protein sequence ID" value="QRR00053.1"/>
    <property type="molecule type" value="Genomic_DNA"/>
</dbReference>
<organism evidence="4 5">
    <name type="scientific">Dyadobacter sandarakinus</name>
    <dbReference type="NCBI Taxonomy" id="2747268"/>
    <lineage>
        <taxon>Bacteria</taxon>
        <taxon>Pseudomonadati</taxon>
        <taxon>Bacteroidota</taxon>
        <taxon>Cytophagia</taxon>
        <taxon>Cytophagales</taxon>
        <taxon>Spirosomataceae</taxon>
        <taxon>Dyadobacter</taxon>
    </lineage>
</organism>
<keyword evidence="1" id="KW-0732">Signal</keyword>
<evidence type="ECO:0000313" key="4">
    <source>
        <dbReference type="EMBL" id="QRR00053.1"/>
    </source>
</evidence>
<evidence type="ECO:0000259" key="3">
    <source>
        <dbReference type="Pfam" id="PF14252"/>
    </source>
</evidence>
<dbReference type="Pfam" id="PF13517">
    <property type="entry name" value="FG-GAP_3"/>
    <property type="match status" value="2"/>
</dbReference>
<evidence type="ECO:0000256" key="1">
    <source>
        <dbReference type="ARBA" id="ARBA00022729"/>
    </source>
</evidence>
<reference evidence="4 5" key="1">
    <citation type="submission" date="2020-06" db="EMBL/GenBank/DDBJ databases">
        <title>Dyadobacter sandarakinus sp. nov., isolated from the soil of the Arctic Yellow River Station.</title>
        <authorList>
            <person name="Zhang Y."/>
            <person name="Peng F."/>
        </authorList>
    </citation>
    <scope>NUCLEOTIDE SEQUENCE [LARGE SCALE GENOMIC DNA]</scope>
    <source>
        <strain evidence="4 5">Q3-56</strain>
    </source>
</reference>
<gene>
    <name evidence="4" type="ORF">HWI92_03555</name>
</gene>
<dbReference type="Gene3D" id="2.60.40.10">
    <property type="entry name" value="Immunoglobulins"/>
    <property type="match status" value="1"/>
</dbReference>
<dbReference type="InterPro" id="IPR025592">
    <property type="entry name" value="DUF4347"/>
</dbReference>
<dbReference type="InterPro" id="IPR013517">
    <property type="entry name" value="FG-GAP"/>
</dbReference>
<evidence type="ECO:0000313" key="5">
    <source>
        <dbReference type="Proteomes" id="UP000612680"/>
    </source>
</evidence>
<keyword evidence="5" id="KW-1185">Reference proteome</keyword>
<name>A0ABX7I2E5_9BACT</name>
<dbReference type="PANTHER" id="PTHR44103:SF1">
    <property type="entry name" value="PROPROTEIN CONVERTASE P"/>
    <property type="match status" value="1"/>
</dbReference>
<dbReference type="InterPro" id="IPR013783">
    <property type="entry name" value="Ig-like_fold"/>
</dbReference>
<accession>A0ABX7I2E5</accession>